<organism evidence="2 3">
    <name type="scientific">Vibrio ishigakensis</name>
    <dbReference type="NCBI Taxonomy" id="1481914"/>
    <lineage>
        <taxon>Bacteria</taxon>
        <taxon>Pseudomonadati</taxon>
        <taxon>Pseudomonadota</taxon>
        <taxon>Gammaproteobacteria</taxon>
        <taxon>Vibrionales</taxon>
        <taxon>Vibrionaceae</taxon>
        <taxon>Vibrio</taxon>
    </lineage>
</organism>
<keyword evidence="1" id="KW-0408">Iron</keyword>
<reference evidence="2 3" key="1">
    <citation type="submission" date="2015-01" db="EMBL/GenBank/DDBJ databases">
        <title>Vibrio sp. C5 JCM 19232 whole genome shotgun sequence.</title>
        <authorList>
            <person name="Sawabe T."/>
            <person name="Meirelles P."/>
            <person name="Feng G."/>
            <person name="Sayaka M."/>
            <person name="Hattori M."/>
            <person name="Ohkuma M."/>
        </authorList>
    </citation>
    <scope>NUCLEOTIDE SEQUENCE [LARGE SCALE GENOMIC DNA]</scope>
    <source>
        <strain evidence="2 3">JCM19232</strain>
    </source>
</reference>
<protein>
    <submittedName>
        <fullName evidence="2">Aconitate hydratase 2</fullName>
        <ecNumber evidence="2">4.2.1.99</ecNumber>
    </submittedName>
</protein>
<proteinExistence type="predicted"/>
<gene>
    <name evidence="2" type="ORF">JCM19232_6058</name>
</gene>
<accession>A0A0B8PF58</accession>
<dbReference type="SUPFAM" id="SSF53732">
    <property type="entry name" value="Aconitase iron-sulfur domain"/>
    <property type="match status" value="1"/>
</dbReference>
<dbReference type="EC" id="4.2.1.99" evidence="2"/>
<dbReference type="Gene3D" id="3.30.499.10">
    <property type="entry name" value="Aconitase, domain 3"/>
    <property type="match status" value="1"/>
</dbReference>
<name>A0A0B8PF58_9VIBR</name>
<evidence type="ECO:0000313" key="2">
    <source>
        <dbReference type="EMBL" id="GAM61753.1"/>
    </source>
</evidence>
<dbReference type="InterPro" id="IPR015931">
    <property type="entry name" value="Acnase/IPM_dHydase_lsu_aba_1/3"/>
</dbReference>
<reference evidence="2 3" key="2">
    <citation type="submission" date="2015-01" db="EMBL/GenBank/DDBJ databases">
        <authorList>
            <consortium name="NBRP consortium"/>
            <person name="Sawabe T."/>
            <person name="Meirelles P."/>
            <person name="Feng G."/>
            <person name="Sayaka M."/>
            <person name="Hattori M."/>
            <person name="Ohkuma M."/>
        </authorList>
    </citation>
    <scope>NUCLEOTIDE SEQUENCE [LARGE SCALE GENOMIC DNA]</scope>
    <source>
        <strain evidence="2 3">JCM19232</strain>
    </source>
</reference>
<dbReference type="AlphaFoldDB" id="A0A0B8PF58"/>
<dbReference type="Proteomes" id="UP000031670">
    <property type="component" value="Unassembled WGS sequence"/>
</dbReference>
<dbReference type="InterPro" id="IPR036008">
    <property type="entry name" value="Aconitase_4Fe-4S_dom"/>
</dbReference>
<sequence>MTNIGHFRAAGKLLENFGGQLDTRLWVAPPTKMDRDQLTEEGYYGIFGRAGVRIETLGVHCVWVTKRALQIRQP</sequence>
<dbReference type="EMBL" id="BBSA01000004">
    <property type="protein sequence ID" value="GAM61753.1"/>
    <property type="molecule type" value="Genomic_DNA"/>
</dbReference>
<keyword evidence="2" id="KW-0456">Lyase</keyword>
<evidence type="ECO:0000313" key="3">
    <source>
        <dbReference type="Proteomes" id="UP000031670"/>
    </source>
</evidence>
<dbReference type="GO" id="GO:0047456">
    <property type="term" value="F:2-methylisocitrate dehydratase activity"/>
    <property type="evidence" value="ECO:0007669"/>
    <property type="project" value="UniProtKB-EC"/>
</dbReference>
<evidence type="ECO:0000256" key="1">
    <source>
        <dbReference type="ARBA" id="ARBA00023004"/>
    </source>
</evidence>
<comment type="caution">
    <text evidence="2">The sequence shown here is derived from an EMBL/GenBank/DDBJ whole genome shotgun (WGS) entry which is preliminary data.</text>
</comment>